<evidence type="ECO:0000256" key="2">
    <source>
        <dbReference type="SAM" id="SignalP"/>
    </source>
</evidence>
<keyword evidence="4" id="KW-1185">Reference proteome</keyword>
<sequence>MHRGARIRPLAALVAGVASGVLCTLASGCDAAVVAPQPVAAAASAAGPHASGLASRPLSRPATSPTTGPTTGPATHAGPGVDHLEVDKCWTNATATTGGQLLISARSSDPAARLQAYRSDGTLIGEVHNGGGQRYGGTVFAYERHDPGPVTIRSSRGASITVPTTPFRPEN</sequence>
<gene>
    <name evidence="3" type="ORF">TAE01_18160</name>
</gene>
<accession>A0A512D0L5</accession>
<dbReference type="AlphaFoldDB" id="A0A512D0L5"/>
<feature type="chain" id="PRO_5021930434" evidence="2">
    <location>
        <begin position="32"/>
        <end position="171"/>
    </location>
</feature>
<feature type="compositionally biased region" description="Low complexity" evidence="1">
    <location>
        <begin position="49"/>
        <end position="80"/>
    </location>
</feature>
<keyword evidence="2" id="KW-0732">Signal</keyword>
<reference evidence="3 4" key="1">
    <citation type="submission" date="2019-07" db="EMBL/GenBank/DDBJ databases">
        <title>Whole genome shotgun sequence of Terrabacter aerolatus NBRC 106305.</title>
        <authorList>
            <person name="Hosoyama A."/>
            <person name="Uohara A."/>
            <person name="Ohji S."/>
            <person name="Ichikawa N."/>
        </authorList>
    </citation>
    <scope>NUCLEOTIDE SEQUENCE [LARGE SCALE GENOMIC DNA]</scope>
    <source>
        <strain evidence="3 4">NBRC 106305</strain>
    </source>
</reference>
<evidence type="ECO:0000313" key="3">
    <source>
        <dbReference type="EMBL" id="GEO30006.1"/>
    </source>
</evidence>
<feature type="signal peptide" evidence="2">
    <location>
        <begin position="1"/>
        <end position="31"/>
    </location>
</feature>
<evidence type="ECO:0000313" key="4">
    <source>
        <dbReference type="Proteomes" id="UP000321534"/>
    </source>
</evidence>
<comment type="caution">
    <text evidence="3">The sequence shown here is derived from an EMBL/GenBank/DDBJ whole genome shotgun (WGS) entry which is preliminary data.</text>
</comment>
<dbReference type="Proteomes" id="UP000321534">
    <property type="component" value="Unassembled WGS sequence"/>
</dbReference>
<feature type="region of interest" description="Disordered" evidence="1">
    <location>
        <begin position="49"/>
        <end position="82"/>
    </location>
</feature>
<dbReference type="PROSITE" id="PS51257">
    <property type="entry name" value="PROKAR_LIPOPROTEIN"/>
    <property type="match status" value="1"/>
</dbReference>
<proteinExistence type="predicted"/>
<dbReference type="EMBL" id="BJYX01000007">
    <property type="protein sequence ID" value="GEO30006.1"/>
    <property type="molecule type" value="Genomic_DNA"/>
</dbReference>
<name>A0A512D0L5_9MICO</name>
<organism evidence="3 4">
    <name type="scientific">Terrabacter aerolatus</name>
    <dbReference type="NCBI Taxonomy" id="422442"/>
    <lineage>
        <taxon>Bacteria</taxon>
        <taxon>Bacillati</taxon>
        <taxon>Actinomycetota</taxon>
        <taxon>Actinomycetes</taxon>
        <taxon>Micrococcales</taxon>
        <taxon>Intrasporangiaceae</taxon>
        <taxon>Terrabacter</taxon>
    </lineage>
</organism>
<protein>
    <submittedName>
        <fullName evidence="3">Uncharacterized protein</fullName>
    </submittedName>
</protein>
<evidence type="ECO:0000256" key="1">
    <source>
        <dbReference type="SAM" id="MobiDB-lite"/>
    </source>
</evidence>